<evidence type="ECO:0000313" key="5">
    <source>
        <dbReference type="Proteomes" id="UP000801492"/>
    </source>
</evidence>
<dbReference type="SUPFAM" id="SSF52540">
    <property type="entry name" value="P-loop containing nucleoside triphosphate hydrolases"/>
    <property type="match status" value="1"/>
</dbReference>
<keyword evidence="5" id="KW-1185">Reference proteome</keyword>
<name>A0A8K0D360_IGNLU</name>
<sequence length="305" mass="35494">MSISIREIGNDTKLNQILNRQLTNSLRSGYVEVGKDKICLPVYYKNYEEMIRKFNVRHDDVFLLGLPKTGTTWCHEMLWLIINDLNFEAAKETSRFRCPLLEANILYDVTKFEEWTKGGLLEHTENLKSPRCIKSNLHWSLLPEQIQDGSRKPKIILLFRNPKDTCVSHYHQARAAAGYKGTFEEFSELYLGGRVPYLPYWKNVFSLWEQRDKSNVLILTYSEMKENLQNVINKASRFLGKSLTDDQIQNLMEHLNEKHKLATSSHEFIRVGKVGGHISLMTPEINAKFDVWIKENTSGTDFNLF</sequence>
<dbReference type="EMBL" id="VTPC01006039">
    <property type="protein sequence ID" value="KAF2895327.1"/>
    <property type="molecule type" value="Genomic_DNA"/>
</dbReference>
<reference evidence="4" key="1">
    <citation type="submission" date="2019-08" db="EMBL/GenBank/DDBJ databases">
        <title>The genome of the North American firefly Photinus pyralis.</title>
        <authorList>
            <consortium name="Photinus pyralis genome working group"/>
            <person name="Fallon T.R."/>
            <person name="Sander Lower S.E."/>
            <person name="Weng J.-K."/>
        </authorList>
    </citation>
    <scope>NUCLEOTIDE SEQUENCE</scope>
    <source>
        <strain evidence="4">TRF0915ILg1</strain>
        <tissue evidence="4">Whole body</tissue>
    </source>
</reference>
<protein>
    <recommendedName>
        <fullName evidence="3">Sulfotransferase domain-containing protein</fullName>
    </recommendedName>
</protein>
<dbReference type="PANTHER" id="PTHR11783">
    <property type="entry name" value="SULFOTRANSFERASE SULT"/>
    <property type="match status" value="1"/>
</dbReference>
<dbReference type="InterPro" id="IPR000863">
    <property type="entry name" value="Sulfotransferase_dom"/>
</dbReference>
<dbReference type="Gene3D" id="3.40.50.300">
    <property type="entry name" value="P-loop containing nucleotide triphosphate hydrolases"/>
    <property type="match status" value="1"/>
</dbReference>
<dbReference type="Pfam" id="PF00685">
    <property type="entry name" value="Sulfotransfer_1"/>
    <property type="match status" value="1"/>
</dbReference>
<evidence type="ECO:0000256" key="1">
    <source>
        <dbReference type="ARBA" id="ARBA00005771"/>
    </source>
</evidence>
<dbReference type="Proteomes" id="UP000801492">
    <property type="component" value="Unassembled WGS sequence"/>
</dbReference>
<accession>A0A8K0D360</accession>
<comment type="caution">
    <text evidence="4">The sequence shown here is derived from an EMBL/GenBank/DDBJ whole genome shotgun (WGS) entry which is preliminary data.</text>
</comment>
<organism evidence="4 5">
    <name type="scientific">Ignelater luminosus</name>
    <name type="common">Cucubano</name>
    <name type="synonym">Pyrophorus luminosus</name>
    <dbReference type="NCBI Taxonomy" id="2038154"/>
    <lineage>
        <taxon>Eukaryota</taxon>
        <taxon>Metazoa</taxon>
        <taxon>Ecdysozoa</taxon>
        <taxon>Arthropoda</taxon>
        <taxon>Hexapoda</taxon>
        <taxon>Insecta</taxon>
        <taxon>Pterygota</taxon>
        <taxon>Neoptera</taxon>
        <taxon>Endopterygota</taxon>
        <taxon>Coleoptera</taxon>
        <taxon>Polyphaga</taxon>
        <taxon>Elateriformia</taxon>
        <taxon>Elateroidea</taxon>
        <taxon>Elateridae</taxon>
        <taxon>Agrypninae</taxon>
        <taxon>Pyrophorini</taxon>
        <taxon>Ignelater</taxon>
    </lineage>
</organism>
<dbReference type="OrthoDB" id="205623at2759"/>
<keyword evidence="2" id="KW-0808">Transferase</keyword>
<evidence type="ECO:0000259" key="3">
    <source>
        <dbReference type="Pfam" id="PF00685"/>
    </source>
</evidence>
<dbReference type="InterPro" id="IPR027417">
    <property type="entry name" value="P-loop_NTPase"/>
</dbReference>
<gene>
    <name evidence="4" type="ORF">ILUMI_10845</name>
</gene>
<evidence type="ECO:0000256" key="2">
    <source>
        <dbReference type="ARBA" id="ARBA00022679"/>
    </source>
</evidence>
<proteinExistence type="inferred from homology"/>
<feature type="domain" description="Sulfotransferase" evidence="3">
    <location>
        <begin position="59"/>
        <end position="300"/>
    </location>
</feature>
<comment type="similarity">
    <text evidence="1">Belongs to the sulfotransferase 1 family.</text>
</comment>
<evidence type="ECO:0000313" key="4">
    <source>
        <dbReference type="EMBL" id="KAF2895327.1"/>
    </source>
</evidence>
<dbReference type="GO" id="GO:0008146">
    <property type="term" value="F:sulfotransferase activity"/>
    <property type="evidence" value="ECO:0007669"/>
    <property type="project" value="InterPro"/>
</dbReference>
<dbReference type="AlphaFoldDB" id="A0A8K0D360"/>